<dbReference type="RefSeq" id="WP_309937391.1">
    <property type="nucleotide sequence ID" value="NZ_AP025305.1"/>
</dbReference>
<dbReference type="InterPro" id="IPR011250">
    <property type="entry name" value="OMP/PagP_B-barrel"/>
</dbReference>
<evidence type="ECO:0000313" key="3">
    <source>
        <dbReference type="Proteomes" id="UP001185092"/>
    </source>
</evidence>
<dbReference type="Gene3D" id="2.40.160.20">
    <property type="match status" value="1"/>
</dbReference>
<name>A0AAE3XL00_9BACT</name>
<feature type="domain" description="Outer membrane protein beta-barrel" evidence="1">
    <location>
        <begin position="42"/>
        <end position="191"/>
    </location>
</feature>
<dbReference type="Pfam" id="PF13568">
    <property type="entry name" value="OMP_b-brl_2"/>
    <property type="match status" value="1"/>
</dbReference>
<dbReference type="SUPFAM" id="SSF56925">
    <property type="entry name" value="OMPA-like"/>
    <property type="match status" value="1"/>
</dbReference>
<organism evidence="2 3">
    <name type="scientific">Aureibacter tunicatorum</name>
    <dbReference type="NCBI Taxonomy" id="866807"/>
    <lineage>
        <taxon>Bacteria</taxon>
        <taxon>Pseudomonadati</taxon>
        <taxon>Bacteroidota</taxon>
        <taxon>Cytophagia</taxon>
        <taxon>Cytophagales</taxon>
        <taxon>Persicobacteraceae</taxon>
        <taxon>Aureibacter</taxon>
    </lineage>
</organism>
<protein>
    <recommendedName>
        <fullName evidence="1">Outer membrane protein beta-barrel domain-containing protein</fullName>
    </recommendedName>
</protein>
<dbReference type="InterPro" id="IPR025665">
    <property type="entry name" value="Beta-barrel_OMP_2"/>
</dbReference>
<evidence type="ECO:0000313" key="2">
    <source>
        <dbReference type="EMBL" id="MDR6237923.1"/>
    </source>
</evidence>
<accession>A0AAE3XL00</accession>
<proteinExistence type="predicted"/>
<sequence>MKRLLALIFFALIGFDSFSSNFLSNANNEIHKYRRRKQSSPSFELGFQGGYGVANVYLSEGSAKSRGVFHLGAIGQYNFNEKWAFVSKLHFDQKGYTYTDNTSGKESLTYVNLPMMGKFSFGNGVKGYLQAGFHVGYLLVARGENEGKKVDTKDMYNSLDFGLAIGLGVEFPLDKDTKMFFEWEANSGMANIANHPTHDIKVRNGASKLAVGVKFNIE</sequence>
<gene>
    <name evidence="2" type="ORF">HNQ88_000899</name>
</gene>
<evidence type="ECO:0000259" key="1">
    <source>
        <dbReference type="Pfam" id="PF13568"/>
    </source>
</evidence>
<dbReference type="AlphaFoldDB" id="A0AAE3XL00"/>
<comment type="caution">
    <text evidence="2">The sequence shown here is derived from an EMBL/GenBank/DDBJ whole genome shotgun (WGS) entry which is preliminary data.</text>
</comment>
<dbReference type="EMBL" id="JAVDQD010000001">
    <property type="protein sequence ID" value="MDR6237923.1"/>
    <property type="molecule type" value="Genomic_DNA"/>
</dbReference>
<reference evidence="2" key="1">
    <citation type="submission" date="2023-07" db="EMBL/GenBank/DDBJ databases">
        <title>Genomic Encyclopedia of Type Strains, Phase IV (KMG-IV): sequencing the most valuable type-strain genomes for metagenomic binning, comparative biology and taxonomic classification.</title>
        <authorList>
            <person name="Goeker M."/>
        </authorList>
    </citation>
    <scope>NUCLEOTIDE SEQUENCE</scope>
    <source>
        <strain evidence="2">DSM 26174</strain>
    </source>
</reference>
<dbReference type="Proteomes" id="UP001185092">
    <property type="component" value="Unassembled WGS sequence"/>
</dbReference>
<keyword evidence="3" id="KW-1185">Reference proteome</keyword>